<dbReference type="PANTHER" id="PTHR43742">
    <property type="entry name" value="TRIMETHYLAMINE-N-OXIDE REDUCTASE"/>
    <property type="match status" value="1"/>
</dbReference>
<dbReference type="AlphaFoldDB" id="A0A6G9YGW6"/>
<name>A0A6G9YGW6_9NOCA</name>
<dbReference type="PANTHER" id="PTHR43742:SF2">
    <property type="entry name" value="ASSIMILATORY NITRATE REDUCTASE CATALYTIC SUBUNIT"/>
    <property type="match status" value="1"/>
</dbReference>
<keyword evidence="8" id="KW-1185">Reference proteome</keyword>
<keyword evidence="4" id="KW-0411">Iron-sulfur</keyword>
<dbReference type="GO" id="GO:0016491">
    <property type="term" value="F:oxidoreductase activity"/>
    <property type="evidence" value="ECO:0007669"/>
    <property type="project" value="InterPro"/>
</dbReference>
<keyword evidence="2" id="KW-0479">Metal-binding</keyword>
<dbReference type="Gene3D" id="3.40.50.740">
    <property type="match status" value="1"/>
</dbReference>
<dbReference type="InterPro" id="IPR009010">
    <property type="entry name" value="Asp_de-COase-like_dom_sf"/>
</dbReference>
<dbReference type="PROSITE" id="PS51669">
    <property type="entry name" value="4FE4S_MOW_BIS_MGD"/>
    <property type="match status" value="1"/>
</dbReference>
<dbReference type="GO" id="GO:0043546">
    <property type="term" value="F:molybdopterin cofactor binding"/>
    <property type="evidence" value="ECO:0007669"/>
    <property type="project" value="InterPro"/>
</dbReference>
<dbReference type="Pfam" id="PF01568">
    <property type="entry name" value="Molydop_binding"/>
    <property type="match status" value="1"/>
</dbReference>
<gene>
    <name evidence="7" type="ORF">F5544_22170</name>
</gene>
<evidence type="ECO:0000256" key="4">
    <source>
        <dbReference type="ARBA" id="ARBA00023014"/>
    </source>
</evidence>
<dbReference type="EMBL" id="CP046172">
    <property type="protein sequence ID" value="QIS12296.1"/>
    <property type="molecule type" value="Genomic_DNA"/>
</dbReference>
<dbReference type="Gene3D" id="2.40.40.20">
    <property type="match status" value="1"/>
</dbReference>
<evidence type="ECO:0000256" key="2">
    <source>
        <dbReference type="ARBA" id="ARBA00022723"/>
    </source>
</evidence>
<evidence type="ECO:0000256" key="1">
    <source>
        <dbReference type="ARBA" id="ARBA00010312"/>
    </source>
</evidence>
<keyword evidence="3" id="KW-0408">Iron</keyword>
<dbReference type="Pfam" id="PF04879">
    <property type="entry name" value="Molybdop_Fe4S4"/>
    <property type="match status" value="1"/>
</dbReference>
<evidence type="ECO:0000259" key="6">
    <source>
        <dbReference type="PROSITE" id="PS51669"/>
    </source>
</evidence>
<dbReference type="Pfam" id="PF00384">
    <property type="entry name" value="Molybdopterin"/>
    <property type="match status" value="1"/>
</dbReference>
<dbReference type="SUPFAM" id="SSF50692">
    <property type="entry name" value="ADC-like"/>
    <property type="match status" value="1"/>
</dbReference>
<feature type="domain" description="4Fe-4S Mo/W bis-MGD-type" evidence="6">
    <location>
        <begin position="35"/>
        <end position="91"/>
    </location>
</feature>
<dbReference type="Gene3D" id="3.40.228.10">
    <property type="entry name" value="Dimethylsulfoxide Reductase, domain 2"/>
    <property type="match status" value="1"/>
</dbReference>
<evidence type="ECO:0000313" key="7">
    <source>
        <dbReference type="EMBL" id="QIS12296.1"/>
    </source>
</evidence>
<dbReference type="SUPFAM" id="SSF53706">
    <property type="entry name" value="Formate dehydrogenase/DMSO reductase, domains 1-3"/>
    <property type="match status" value="1"/>
</dbReference>
<accession>A0A6G9YGW6</accession>
<dbReference type="CDD" id="cd02782">
    <property type="entry name" value="MopB_CT_1"/>
    <property type="match status" value="1"/>
</dbReference>
<dbReference type="InterPro" id="IPR006656">
    <property type="entry name" value="Mopterin_OxRdtase"/>
</dbReference>
<dbReference type="KEGG" id="nah:F5544_22170"/>
<reference evidence="7 8" key="1">
    <citation type="journal article" date="2019" name="ACS Chem. Biol.">
        <title>Identification and Mobilization of a Cryptic Antibiotic Biosynthesis Gene Locus from a Human-Pathogenic Nocardia Isolate.</title>
        <authorList>
            <person name="Herisse M."/>
            <person name="Ishida K."/>
            <person name="Porter J.L."/>
            <person name="Howden B."/>
            <person name="Hertweck C."/>
            <person name="Stinear T.P."/>
            <person name="Pidot S.J."/>
        </authorList>
    </citation>
    <scope>NUCLEOTIDE SEQUENCE [LARGE SCALE GENOMIC DNA]</scope>
    <source>
        <strain evidence="7 8">AUSMDU00012717</strain>
    </source>
</reference>
<organism evidence="7 8">
    <name type="scientific">Nocardia arthritidis</name>
    <dbReference type="NCBI Taxonomy" id="228602"/>
    <lineage>
        <taxon>Bacteria</taxon>
        <taxon>Bacillati</taxon>
        <taxon>Actinomycetota</taxon>
        <taxon>Actinomycetes</taxon>
        <taxon>Mycobacteriales</taxon>
        <taxon>Nocardiaceae</taxon>
        <taxon>Nocardia</taxon>
    </lineage>
</organism>
<sequence>MHDDRLRTWGDRGAAPDADRAVPSRQVFRQTGCPMKTIARQCTLCEAHCGILVTVDGDRVARIEGNPDDVLSRGYICPKATAMGGLYDDPDRLRTPVRRVGDRFEPIGWDEAFAEVGRRLRAVRRAHGPSAIGMYLGNPAAHSSSVLYAVLLRMVLLTRNFYSASSIDQFPQEFAAWRMFGSNVLMPVTDIDRTDRLVVLGANPAVSNGSITTMPGARDRIRAVRERGGTVVVIDPRRTETARLADEHVAVAPGGDPYLLLAMLHVLVTEKLCDERAVRAQCSGWGELRALVADFSPEVAAPHAGVDAATIRRLAREHAAADSAVLYARIGVCQQVTGTVTHWLVNTINAVTGNLDRPGGQMFASPAVDVARFAKYLPTGYGAWTDRSGAHRAFRSELPVGVLAEEMLADGPGRIRALITYAGNPALSTPQAGRMAKALAGLDFHVAIDMYVTETSRHADIILPPVSPLEREEVDMLFPVFSVRNNLRYDARVFAPPADGLEDWQIAAGLVAELLPLPARRFTGRLVRSVFDQVSPLRLAAVAVATGPYGVLWRGRRGLTVRRARESVGGVDLGPLRPRLRQVIGTKDKRVRLAPEDFVAAARALIDDAGRGVAGTTPPDGFDLRLIGRRHLRSNNSWLHNLPSMVKGRDRCTALMHPADAAARNLSDGEQVAVRSATGSIVVPVEVSDDIRQGTVAIPHGWGHREPGVWSVAAAHPGANVNLLHDPALVDSFSGAAAVNGTWVAVTPLSPS</sequence>
<comment type="similarity">
    <text evidence="1">Belongs to the prokaryotic molybdopterin-containing oxidoreductase family.</text>
</comment>
<dbReference type="Proteomes" id="UP000503540">
    <property type="component" value="Chromosome"/>
</dbReference>
<dbReference type="SMART" id="SM00926">
    <property type="entry name" value="Molybdop_Fe4S4"/>
    <property type="match status" value="1"/>
</dbReference>
<feature type="compositionally biased region" description="Basic and acidic residues" evidence="5">
    <location>
        <begin position="1"/>
        <end position="10"/>
    </location>
</feature>
<dbReference type="GO" id="GO:0051536">
    <property type="term" value="F:iron-sulfur cluster binding"/>
    <property type="evidence" value="ECO:0007669"/>
    <property type="project" value="UniProtKB-KW"/>
</dbReference>
<protein>
    <submittedName>
        <fullName evidence="7">Molybdopterin-dependent oxidoreductase</fullName>
    </submittedName>
</protein>
<evidence type="ECO:0000313" key="8">
    <source>
        <dbReference type="Proteomes" id="UP000503540"/>
    </source>
</evidence>
<dbReference type="Gene3D" id="2.20.25.90">
    <property type="entry name" value="ADC-like domains"/>
    <property type="match status" value="1"/>
</dbReference>
<dbReference type="GO" id="GO:0046872">
    <property type="term" value="F:metal ion binding"/>
    <property type="evidence" value="ECO:0007669"/>
    <property type="project" value="UniProtKB-KW"/>
</dbReference>
<dbReference type="InterPro" id="IPR006657">
    <property type="entry name" value="MoPterin_dinucl-bd_dom"/>
</dbReference>
<dbReference type="InterPro" id="IPR050612">
    <property type="entry name" value="Prok_Mopterin_Oxidored"/>
</dbReference>
<evidence type="ECO:0000256" key="3">
    <source>
        <dbReference type="ARBA" id="ARBA00023004"/>
    </source>
</evidence>
<feature type="region of interest" description="Disordered" evidence="5">
    <location>
        <begin position="1"/>
        <end position="21"/>
    </location>
</feature>
<dbReference type="InterPro" id="IPR006963">
    <property type="entry name" value="Mopterin_OxRdtase_4Fe-4S_dom"/>
</dbReference>
<evidence type="ECO:0000256" key="5">
    <source>
        <dbReference type="SAM" id="MobiDB-lite"/>
    </source>
</evidence>
<proteinExistence type="inferred from homology"/>